<comment type="caution">
    <text evidence="2">The sequence shown here is derived from an EMBL/GenBank/DDBJ whole genome shotgun (WGS) entry which is preliminary data.</text>
</comment>
<dbReference type="InterPro" id="IPR050126">
    <property type="entry name" value="Ap4A_hydrolase"/>
</dbReference>
<dbReference type="Proteomes" id="UP000652231">
    <property type="component" value="Unassembled WGS sequence"/>
</dbReference>
<accession>A0A8J2V847</accession>
<dbReference type="PANTHER" id="PTHR42850:SF4">
    <property type="entry name" value="ZINC-DEPENDENT ENDOPOLYPHOSPHATASE"/>
    <property type="match status" value="1"/>
</dbReference>
<dbReference type="Gene3D" id="3.60.21.10">
    <property type="match status" value="1"/>
</dbReference>
<dbReference type="GO" id="GO:0110154">
    <property type="term" value="P:RNA decapping"/>
    <property type="evidence" value="ECO:0007669"/>
    <property type="project" value="TreeGrafter"/>
</dbReference>
<dbReference type="GO" id="GO:0005737">
    <property type="term" value="C:cytoplasm"/>
    <property type="evidence" value="ECO:0007669"/>
    <property type="project" value="TreeGrafter"/>
</dbReference>
<dbReference type="EMBL" id="BMGK01000001">
    <property type="protein sequence ID" value="GGD81151.1"/>
    <property type="molecule type" value="Genomic_DNA"/>
</dbReference>
<evidence type="ECO:0000313" key="2">
    <source>
        <dbReference type="EMBL" id="GGD81151.1"/>
    </source>
</evidence>
<evidence type="ECO:0000259" key="1">
    <source>
        <dbReference type="Pfam" id="PF00149"/>
    </source>
</evidence>
<keyword evidence="3" id="KW-1185">Reference proteome</keyword>
<reference evidence="2" key="2">
    <citation type="submission" date="2020-09" db="EMBL/GenBank/DDBJ databases">
        <authorList>
            <person name="Sun Q."/>
            <person name="Zhou Y."/>
        </authorList>
    </citation>
    <scope>NUCLEOTIDE SEQUENCE</scope>
    <source>
        <strain evidence="2">CGMCC 1.12924</strain>
    </source>
</reference>
<protein>
    <submittedName>
        <fullName evidence="2">Metallophosphatase</fullName>
    </submittedName>
</protein>
<evidence type="ECO:0000313" key="3">
    <source>
        <dbReference type="Proteomes" id="UP000652231"/>
    </source>
</evidence>
<sequence length="243" mass="27715">MRTLVIGDVHGGLKGLKQALDRASVQNKDTLIFLGDYVDGWSESAETISYLNNLSSNNECIFIRGNHDALCHQYLANNEKSSLWVQQGGQSSIDSYSNVDKNEIESHISFFENLQDFYIDSKNNLFIHAGFQNLRGPTFEHYATAAYWDRTLWELALALDKKLKPDHPFYPTRLKLFEQIYIGHTPVTRIGKTTPYQAANVWNIDTGAAFKGPVTIMDINTQDYWQSDPVWTLYPSEKGRNQP</sequence>
<dbReference type="GO" id="GO:0016791">
    <property type="term" value="F:phosphatase activity"/>
    <property type="evidence" value="ECO:0007669"/>
    <property type="project" value="TreeGrafter"/>
</dbReference>
<organism evidence="2 3">
    <name type="scientific">Planktosalinus lacus</name>
    <dbReference type="NCBI Taxonomy" id="1526573"/>
    <lineage>
        <taxon>Bacteria</taxon>
        <taxon>Pseudomonadati</taxon>
        <taxon>Bacteroidota</taxon>
        <taxon>Flavobacteriia</taxon>
        <taxon>Flavobacteriales</taxon>
        <taxon>Flavobacteriaceae</taxon>
        <taxon>Planktosalinus</taxon>
    </lineage>
</organism>
<name>A0A8J2V847_9FLAO</name>
<dbReference type="RefSeq" id="WP_188438546.1">
    <property type="nucleotide sequence ID" value="NZ_BMGK01000001.1"/>
</dbReference>
<dbReference type="InterPro" id="IPR029052">
    <property type="entry name" value="Metallo-depent_PP-like"/>
</dbReference>
<feature type="domain" description="Calcineurin-like phosphoesterase" evidence="1">
    <location>
        <begin position="1"/>
        <end position="132"/>
    </location>
</feature>
<dbReference type="SUPFAM" id="SSF56300">
    <property type="entry name" value="Metallo-dependent phosphatases"/>
    <property type="match status" value="1"/>
</dbReference>
<reference evidence="2" key="1">
    <citation type="journal article" date="2014" name="Int. J. Syst. Evol. Microbiol.">
        <title>Complete genome sequence of Corynebacterium casei LMG S-19264T (=DSM 44701T), isolated from a smear-ripened cheese.</title>
        <authorList>
            <consortium name="US DOE Joint Genome Institute (JGI-PGF)"/>
            <person name="Walter F."/>
            <person name="Albersmeier A."/>
            <person name="Kalinowski J."/>
            <person name="Ruckert C."/>
        </authorList>
    </citation>
    <scope>NUCLEOTIDE SEQUENCE</scope>
    <source>
        <strain evidence="2">CGMCC 1.12924</strain>
    </source>
</reference>
<dbReference type="PANTHER" id="PTHR42850">
    <property type="entry name" value="METALLOPHOSPHOESTERASE"/>
    <property type="match status" value="1"/>
</dbReference>
<dbReference type="GO" id="GO:0008803">
    <property type="term" value="F:bis(5'-nucleosyl)-tetraphosphatase (symmetrical) activity"/>
    <property type="evidence" value="ECO:0007669"/>
    <property type="project" value="TreeGrafter"/>
</dbReference>
<dbReference type="Pfam" id="PF00149">
    <property type="entry name" value="Metallophos"/>
    <property type="match status" value="1"/>
</dbReference>
<proteinExistence type="predicted"/>
<dbReference type="InterPro" id="IPR004843">
    <property type="entry name" value="Calcineurin-like_PHP"/>
</dbReference>
<gene>
    <name evidence="2" type="primary">pphA</name>
    <name evidence="2" type="ORF">GCM10011312_01860</name>
</gene>
<dbReference type="AlphaFoldDB" id="A0A8J2V847"/>